<reference evidence="1 2" key="1">
    <citation type="submission" date="2021-03" db="EMBL/GenBank/DDBJ databases">
        <title>Sneathiella sp. CAU 1612 isolated from Kang Won-do.</title>
        <authorList>
            <person name="Kim W."/>
        </authorList>
    </citation>
    <scope>NUCLEOTIDE SEQUENCE [LARGE SCALE GENOMIC DNA]</scope>
    <source>
        <strain evidence="1 2">CAU 1612</strain>
    </source>
</reference>
<organism evidence="1 2">
    <name type="scientific">Sneathiella sedimenti</name>
    <dbReference type="NCBI Taxonomy" id="2816034"/>
    <lineage>
        <taxon>Bacteria</taxon>
        <taxon>Pseudomonadati</taxon>
        <taxon>Pseudomonadota</taxon>
        <taxon>Alphaproteobacteria</taxon>
        <taxon>Sneathiellales</taxon>
        <taxon>Sneathiellaceae</taxon>
        <taxon>Sneathiella</taxon>
    </lineage>
</organism>
<accession>A0ABS3F8X0</accession>
<evidence type="ECO:0000313" key="2">
    <source>
        <dbReference type="Proteomes" id="UP000664761"/>
    </source>
</evidence>
<gene>
    <name evidence="1" type="ORF">J0X12_14450</name>
</gene>
<comment type="caution">
    <text evidence="1">The sequence shown here is derived from an EMBL/GenBank/DDBJ whole genome shotgun (WGS) entry which is preliminary data.</text>
</comment>
<dbReference type="EMBL" id="JAFLNC010000005">
    <property type="protein sequence ID" value="MBO0334824.1"/>
    <property type="molecule type" value="Genomic_DNA"/>
</dbReference>
<sequence>MVKEKAIEVEPRSDNVKKVIRLDATSVDEFKSPTIRNLYQWWESYTPQLPTRDDFDISRHWEIAPSLYLIEAIAPGQYLFRLNGENVVNIFGSSFRGQEISLTSELPELRRLAGYLDTLVEEKKPGRCTGVVEIMEVKVACFETVDLPLLREDGSVGHLLGSISLVD</sequence>
<protein>
    <submittedName>
        <fullName evidence="1">PAS domain-containing protein</fullName>
    </submittedName>
</protein>
<keyword evidence="2" id="KW-1185">Reference proteome</keyword>
<name>A0ABS3F8X0_9PROT</name>
<dbReference type="InterPro" id="IPR009922">
    <property type="entry name" value="DUF1457"/>
</dbReference>
<dbReference type="RefSeq" id="WP_207047057.1">
    <property type="nucleotide sequence ID" value="NZ_JAFLNC010000005.1"/>
</dbReference>
<evidence type="ECO:0000313" key="1">
    <source>
        <dbReference type="EMBL" id="MBO0334824.1"/>
    </source>
</evidence>
<proteinExistence type="predicted"/>
<dbReference type="Proteomes" id="UP000664761">
    <property type="component" value="Unassembled WGS sequence"/>
</dbReference>
<dbReference type="Pfam" id="PF07310">
    <property type="entry name" value="PAS_5"/>
    <property type="match status" value="1"/>
</dbReference>